<protein>
    <submittedName>
        <fullName evidence="2">Uncharacterized protein</fullName>
    </submittedName>
</protein>
<keyword evidence="3" id="KW-1185">Reference proteome</keyword>
<sequence length="318" mass="35167">MSIFVDLFPGSTPCSFPFPFPAMFSISSRRSSNSQGVLRKQRRPASEQTVSVTQFELVQQHRPPLDTRTMSTSMESSIYFASTVDYDDDDGMDDFFSRRLARELDTVVKTPPENLVHRVCQSDIGHGSPADYFETMPTSPISMFAGHGGRPSMSSEHAPSSTATHSSAADSQHVKRHKSKLRKPNRNSNCASSLAFVASRVPARVLCCQFNALFSRSAPAVRVPRRGPLSIPLRTRVDVSARHLPPPYELEAPLDPGREQDFCRTVHRIRRLAKYRCRSECVESSRACPALPSATASFGSPATAKRHWSLDPGGRTAI</sequence>
<feature type="region of interest" description="Disordered" evidence="1">
    <location>
        <begin position="296"/>
        <end position="318"/>
    </location>
</feature>
<dbReference type="AlphaFoldDB" id="A0A166NB45"/>
<evidence type="ECO:0000256" key="1">
    <source>
        <dbReference type="SAM" id="MobiDB-lite"/>
    </source>
</evidence>
<evidence type="ECO:0000313" key="3">
    <source>
        <dbReference type="Proteomes" id="UP000077266"/>
    </source>
</evidence>
<proteinExistence type="predicted"/>
<feature type="compositionally biased region" description="Basic residues" evidence="1">
    <location>
        <begin position="174"/>
        <end position="185"/>
    </location>
</feature>
<organism evidence="2 3">
    <name type="scientific">Exidia glandulosa HHB12029</name>
    <dbReference type="NCBI Taxonomy" id="1314781"/>
    <lineage>
        <taxon>Eukaryota</taxon>
        <taxon>Fungi</taxon>
        <taxon>Dikarya</taxon>
        <taxon>Basidiomycota</taxon>
        <taxon>Agaricomycotina</taxon>
        <taxon>Agaricomycetes</taxon>
        <taxon>Auriculariales</taxon>
        <taxon>Exidiaceae</taxon>
        <taxon>Exidia</taxon>
    </lineage>
</organism>
<dbReference type="EMBL" id="KV426714">
    <property type="protein sequence ID" value="KZV78958.1"/>
    <property type="molecule type" value="Genomic_DNA"/>
</dbReference>
<evidence type="ECO:0000313" key="2">
    <source>
        <dbReference type="EMBL" id="KZV78958.1"/>
    </source>
</evidence>
<reference evidence="2 3" key="1">
    <citation type="journal article" date="2016" name="Mol. Biol. Evol.">
        <title>Comparative Genomics of Early-Diverging Mushroom-Forming Fungi Provides Insights into the Origins of Lignocellulose Decay Capabilities.</title>
        <authorList>
            <person name="Nagy L.G."/>
            <person name="Riley R."/>
            <person name="Tritt A."/>
            <person name="Adam C."/>
            <person name="Daum C."/>
            <person name="Floudas D."/>
            <person name="Sun H."/>
            <person name="Yadav J.S."/>
            <person name="Pangilinan J."/>
            <person name="Larsson K.H."/>
            <person name="Matsuura K."/>
            <person name="Barry K."/>
            <person name="Labutti K."/>
            <person name="Kuo R."/>
            <person name="Ohm R.A."/>
            <person name="Bhattacharya S.S."/>
            <person name="Shirouzu T."/>
            <person name="Yoshinaga Y."/>
            <person name="Martin F.M."/>
            <person name="Grigoriev I.V."/>
            <person name="Hibbett D.S."/>
        </authorList>
    </citation>
    <scope>NUCLEOTIDE SEQUENCE [LARGE SCALE GENOMIC DNA]</scope>
    <source>
        <strain evidence="2 3">HHB12029</strain>
    </source>
</reference>
<feature type="region of interest" description="Disordered" evidence="1">
    <location>
        <begin position="144"/>
        <end position="186"/>
    </location>
</feature>
<accession>A0A166NB45</accession>
<feature type="compositionally biased region" description="Low complexity" evidence="1">
    <location>
        <begin position="154"/>
        <end position="171"/>
    </location>
</feature>
<name>A0A166NB45_EXIGL</name>
<dbReference type="InParanoid" id="A0A166NB45"/>
<dbReference type="Proteomes" id="UP000077266">
    <property type="component" value="Unassembled WGS sequence"/>
</dbReference>
<gene>
    <name evidence="2" type="ORF">EXIGLDRAFT_493446</name>
</gene>